<reference evidence="1 2" key="1">
    <citation type="submission" date="2018-06" db="EMBL/GenBank/DDBJ databases">
        <title>The Genome of Cuscuta australis (Dodder) Provides Insight into the Evolution of Plant Parasitism.</title>
        <authorList>
            <person name="Liu H."/>
        </authorList>
    </citation>
    <scope>NUCLEOTIDE SEQUENCE [LARGE SCALE GENOMIC DNA]</scope>
    <source>
        <strain evidence="2">cv. Yunnan</strain>
        <tissue evidence="1">Vines</tissue>
    </source>
</reference>
<dbReference type="AlphaFoldDB" id="A0A328DI83"/>
<sequence>MDCHQHGQRVGTISGSNGIALKWTEWKKKKKRTSCEISFYGWESWDVSGSREVAVGIELRREIWRLWMLLLSAHRLKHV</sequence>
<comment type="caution">
    <text evidence="1">The sequence shown here is derived from an EMBL/GenBank/DDBJ whole genome shotgun (WGS) entry which is preliminary data.</text>
</comment>
<evidence type="ECO:0000313" key="2">
    <source>
        <dbReference type="Proteomes" id="UP000249390"/>
    </source>
</evidence>
<gene>
    <name evidence="1" type="ORF">DM860_014566</name>
</gene>
<accession>A0A328DI83</accession>
<proteinExistence type="predicted"/>
<dbReference type="Proteomes" id="UP000249390">
    <property type="component" value="Unassembled WGS sequence"/>
</dbReference>
<organism evidence="1 2">
    <name type="scientific">Cuscuta australis</name>
    <dbReference type="NCBI Taxonomy" id="267555"/>
    <lineage>
        <taxon>Eukaryota</taxon>
        <taxon>Viridiplantae</taxon>
        <taxon>Streptophyta</taxon>
        <taxon>Embryophyta</taxon>
        <taxon>Tracheophyta</taxon>
        <taxon>Spermatophyta</taxon>
        <taxon>Magnoliopsida</taxon>
        <taxon>eudicotyledons</taxon>
        <taxon>Gunneridae</taxon>
        <taxon>Pentapetalae</taxon>
        <taxon>asterids</taxon>
        <taxon>lamiids</taxon>
        <taxon>Solanales</taxon>
        <taxon>Convolvulaceae</taxon>
        <taxon>Cuscuteae</taxon>
        <taxon>Cuscuta</taxon>
        <taxon>Cuscuta subgen. Grammica</taxon>
        <taxon>Cuscuta sect. Cleistogrammica</taxon>
    </lineage>
</organism>
<name>A0A328DI83_9ASTE</name>
<keyword evidence="2" id="KW-1185">Reference proteome</keyword>
<protein>
    <submittedName>
        <fullName evidence="1">Uncharacterized protein</fullName>
    </submittedName>
</protein>
<dbReference type="EMBL" id="NQVE01000135">
    <property type="protein sequence ID" value="RAL45156.1"/>
    <property type="molecule type" value="Genomic_DNA"/>
</dbReference>
<evidence type="ECO:0000313" key="1">
    <source>
        <dbReference type="EMBL" id="RAL45156.1"/>
    </source>
</evidence>